<feature type="compositionally biased region" description="Basic and acidic residues" evidence="1">
    <location>
        <begin position="59"/>
        <end position="69"/>
    </location>
</feature>
<dbReference type="Proteomes" id="UP000708208">
    <property type="component" value="Unassembled WGS sequence"/>
</dbReference>
<dbReference type="EMBL" id="CAJVCH010545423">
    <property type="protein sequence ID" value="CAG7827928.1"/>
    <property type="molecule type" value="Genomic_DNA"/>
</dbReference>
<evidence type="ECO:0000256" key="1">
    <source>
        <dbReference type="SAM" id="MobiDB-lite"/>
    </source>
</evidence>
<feature type="non-terminal residue" evidence="3">
    <location>
        <position position="69"/>
    </location>
</feature>
<evidence type="ECO:0000313" key="4">
    <source>
        <dbReference type="Proteomes" id="UP000708208"/>
    </source>
</evidence>
<comment type="caution">
    <text evidence="3">The sequence shown here is derived from an EMBL/GenBank/DDBJ whole genome shotgun (WGS) entry which is preliminary data.</text>
</comment>
<feature type="signal peptide" evidence="2">
    <location>
        <begin position="1"/>
        <end position="17"/>
    </location>
</feature>
<feature type="region of interest" description="Disordered" evidence="1">
    <location>
        <begin position="39"/>
        <end position="69"/>
    </location>
</feature>
<evidence type="ECO:0008006" key="5">
    <source>
        <dbReference type="Google" id="ProtNLM"/>
    </source>
</evidence>
<sequence>MRIFCVFTPVIASLVFSSQIFCWRTSSPSYNYYKQPLRLEGPSNRPSQPLCNPITVTQERGREGENQVP</sequence>
<feature type="compositionally biased region" description="Polar residues" evidence="1">
    <location>
        <begin position="44"/>
        <end position="58"/>
    </location>
</feature>
<accession>A0A8J2L9R4</accession>
<evidence type="ECO:0000313" key="3">
    <source>
        <dbReference type="EMBL" id="CAG7827928.1"/>
    </source>
</evidence>
<keyword evidence="2" id="KW-0732">Signal</keyword>
<organism evidence="3 4">
    <name type="scientific">Allacma fusca</name>
    <dbReference type="NCBI Taxonomy" id="39272"/>
    <lineage>
        <taxon>Eukaryota</taxon>
        <taxon>Metazoa</taxon>
        <taxon>Ecdysozoa</taxon>
        <taxon>Arthropoda</taxon>
        <taxon>Hexapoda</taxon>
        <taxon>Collembola</taxon>
        <taxon>Symphypleona</taxon>
        <taxon>Sminthuridae</taxon>
        <taxon>Allacma</taxon>
    </lineage>
</organism>
<feature type="chain" id="PRO_5035228725" description="Secreted protein" evidence="2">
    <location>
        <begin position="18"/>
        <end position="69"/>
    </location>
</feature>
<reference evidence="3" key="1">
    <citation type="submission" date="2021-06" db="EMBL/GenBank/DDBJ databases">
        <authorList>
            <person name="Hodson N. C."/>
            <person name="Mongue J. A."/>
            <person name="Jaron S. K."/>
        </authorList>
    </citation>
    <scope>NUCLEOTIDE SEQUENCE</scope>
</reference>
<dbReference type="AlphaFoldDB" id="A0A8J2L9R4"/>
<name>A0A8J2L9R4_9HEXA</name>
<gene>
    <name evidence="3" type="ORF">AFUS01_LOCUS37883</name>
</gene>
<evidence type="ECO:0000256" key="2">
    <source>
        <dbReference type="SAM" id="SignalP"/>
    </source>
</evidence>
<proteinExistence type="predicted"/>
<protein>
    <recommendedName>
        <fullName evidence="5">Secreted protein</fullName>
    </recommendedName>
</protein>
<keyword evidence="4" id="KW-1185">Reference proteome</keyword>